<evidence type="ECO:0000259" key="5">
    <source>
        <dbReference type="PROSITE" id="PS51898"/>
    </source>
</evidence>
<dbReference type="InterPro" id="IPR053876">
    <property type="entry name" value="Phage_int_M"/>
</dbReference>
<reference evidence="6" key="2">
    <citation type="journal article" date="2021" name="PeerJ">
        <title>Extensive microbial diversity within the chicken gut microbiome revealed by metagenomics and culture.</title>
        <authorList>
            <person name="Gilroy R."/>
            <person name="Ravi A."/>
            <person name="Getino M."/>
            <person name="Pursley I."/>
            <person name="Horton D.L."/>
            <person name="Alikhan N.F."/>
            <person name="Baker D."/>
            <person name="Gharbi K."/>
            <person name="Hall N."/>
            <person name="Watson M."/>
            <person name="Adriaenssens E.M."/>
            <person name="Foster-Nyarko E."/>
            <person name="Jarju S."/>
            <person name="Secka A."/>
            <person name="Antonio M."/>
            <person name="Oren A."/>
            <person name="Chaudhuri R.R."/>
            <person name="La Ragione R."/>
            <person name="Hildebrand F."/>
            <person name="Pallen M.J."/>
        </authorList>
    </citation>
    <scope>NUCLEOTIDE SEQUENCE</scope>
    <source>
        <strain evidence="6">7463</strain>
    </source>
</reference>
<dbReference type="PANTHER" id="PTHR30629">
    <property type="entry name" value="PROPHAGE INTEGRASE"/>
    <property type="match status" value="1"/>
</dbReference>
<evidence type="ECO:0000256" key="1">
    <source>
        <dbReference type="ARBA" id="ARBA00008857"/>
    </source>
</evidence>
<dbReference type="InterPro" id="IPR010998">
    <property type="entry name" value="Integrase_recombinase_N"/>
</dbReference>
<dbReference type="InterPro" id="IPR038488">
    <property type="entry name" value="Integrase_DNA-bd_sf"/>
</dbReference>
<reference evidence="6" key="1">
    <citation type="submission" date="2020-10" db="EMBL/GenBank/DDBJ databases">
        <authorList>
            <person name="Gilroy R."/>
        </authorList>
    </citation>
    <scope>NUCLEOTIDE SEQUENCE</scope>
    <source>
        <strain evidence="6">7463</strain>
    </source>
</reference>
<dbReference type="Gene3D" id="1.10.150.130">
    <property type="match status" value="1"/>
</dbReference>
<evidence type="ECO:0000256" key="4">
    <source>
        <dbReference type="ARBA" id="ARBA00023172"/>
    </source>
</evidence>
<dbReference type="Gene3D" id="3.30.160.390">
    <property type="entry name" value="Integrase, DNA-binding domain"/>
    <property type="match status" value="1"/>
</dbReference>
<dbReference type="GO" id="GO:0006310">
    <property type="term" value="P:DNA recombination"/>
    <property type="evidence" value="ECO:0007669"/>
    <property type="project" value="UniProtKB-KW"/>
</dbReference>
<organism evidence="6 7">
    <name type="scientific">Candidatus Aphodousia faecigallinarum</name>
    <dbReference type="NCBI Taxonomy" id="2840677"/>
    <lineage>
        <taxon>Bacteria</taxon>
        <taxon>Pseudomonadati</taxon>
        <taxon>Pseudomonadota</taxon>
        <taxon>Betaproteobacteria</taxon>
        <taxon>Burkholderiales</taxon>
        <taxon>Sutterellaceae</taxon>
        <taxon>Sutterellaceae incertae sedis</taxon>
        <taxon>Candidatus Aphodousia</taxon>
    </lineage>
</organism>
<name>A0A9D1IIN6_9BURK</name>
<dbReference type="InterPro" id="IPR025166">
    <property type="entry name" value="Integrase_DNA_bind_dom"/>
</dbReference>
<dbReference type="InterPro" id="IPR050808">
    <property type="entry name" value="Phage_Integrase"/>
</dbReference>
<dbReference type="Pfam" id="PF13356">
    <property type="entry name" value="Arm-DNA-bind_3"/>
    <property type="match status" value="1"/>
</dbReference>
<keyword evidence="2" id="KW-0229">DNA integration</keyword>
<evidence type="ECO:0000256" key="2">
    <source>
        <dbReference type="ARBA" id="ARBA00022908"/>
    </source>
</evidence>
<gene>
    <name evidence="6" type="ORF">IAC56_00690</name>
</gene>
<dbReference type="InterPro" id="IPR013762">
    <property type="entry name" value="Integrase-like_cat_sf"/>
</dbReference>
<sequence>MLTDSYLKNLKPKSKAYKVSDRDGLYAVVLPSGSISFRYNYQINGRNETVTLGLWKKQVTLQQAREKLIEVKKLKHSGLSPALEKKRLKNHVRNEESVQVLMDRFLQHVKWASSTRDRKMYVIRNEILPRFGRYGLSEIQFSDILSAVDEINIKRQAPATAIEFRNLLAQLYDFAKDRGLQIENLAVRIKPSSIHTFQARDRALSGTEIGALYHSMKQVPVTPVMKHALKLLLLTMVRKGELQGATWDEIDFEEKTWTIPKERMKMRRPHIVYLSHQAMDILLGLQYMGGGSQYVLPSRYDGDKPLAASTFNKTCLSCVTVAQENGWDLRRFNPHDLRRTASTILHEAGFNSDVIEKCLAHEQKGVRAVYNKAEYAQQRRDLLQAWADMIDEFVQNFNPLRLSQSE</sequence>
<dbReference type="AlphaFoldDB" id="A0A9D1IIN6"/>
<keyword evidence="3" id="KW-0238">DNA-binding</keyword>
<dbReference type="Gene3D" id="1.10.443.10">
    <property type="entry name" value="Intergrase catalytic core"/>
    <property type="match status" value="1"/>
</dbReference>
<comment type="similarity">
    <text evidence="1">Belongs to the 'phage' integrase family.</text>
</comment>
<dbReference type="InterPro" id="IPR011010">
    <property type="entry name" value="DNA_brk_join_enz"/>
</dbReference>
<dbReference type="Pfam" id="PF22022">
    <property type="entry name" value="Phage_int_M"/>
    <property type="match status" value="1"/>
</dbReference>
<comment type="caution">
    <text evidence="6">The sequence shown here is derived from an EMBL/GenBank/DDBJ whole genome shotgun (WGS) entry which is preliminary data.</text>
</comment>
<dbReference type="GO" id="GO:0015074">
    <property type="term" value="P:DNA integration"/>
    <property type="evidence" value="ECO:0007669"/>
    <property type="project" value="UniProtKB-KW"/>
</dbReference>
<dbReference type="GO" id="GO:0003677">
    <property type="term" value="F:DNA binding"/>
    <property type="evidence" value="ECO:0007669"/>
    <property type="project" value="UniProtKB-KW"/>
</dbReference>
<proteinExistence type="inferred from homology"/>
<dbReference type="PROSITE" id="PS51898">
    <property type="entry name" value="TYR_RECOMBINASE"/>
    <property type="match status" value="1"/>
</dbReference>
<dbReference type="Pfam" id="PF00589">
    <property type="entry name" value="Phage_integrase"/>
    <property type="match status" value="1"/>
</dbReference>
<keyword evidence="4" id="KW-0233">DNA recombination</keyword>
<dbReference type="EMBL" id="DVMY01000018">
    <property type="protein sequence ID" value="HIU36787.1"/>
    <property type="molecule type" value="Genomic_DNA"/>
</dbReference>
<evidence type="ECO:0000256" key="3">
    <source>
        <dbReference type="ARBA" id="ARBA00023125"/>
    </source>
</evidence>
<protein>
    <submittedName>
        <fullName evidence="6">Tyrosine-type recombinase/integrase</fullName>
    </submittedName>
</protein>
<evidence type="ECO:0000313" key="6">
    <source>
        <dbReference type="EMBL" id="HIU36787.1"/>
    </source>
</evidence>
<dbReference type="SUPFAM" id="SSF56349">
    <property type="entry name" value="DNA breaking-rejoining enzymes"/>
    <property type="match status" value="1"/>
</dbReference>
<accession>A0A9D1IIN6</accession>
<dbReference type="PANTHER" id="PTHR30629:SF2">
    <property type="entry name" value="PROPHAGE INTEGRASE INTS-RELATED"/>
    <property type="match status" value="1"/>
</dbReference>
<dbReference type="InterPro" id="IPR002104">
    <property type="entry name" value="Integrase_catalytic"/>
</dbReference>
<evidence type="ECO:0000313" key="7">
    <source>
        <dbReference type="Proteomes" id="UP000824083"/>
    </source>
</evidence>
<dbReference type="CDD" id="cd00801">
    <property type="entry name" value="INT_P4_C"/>
    <property type="match status" value="1"/>
</dbReference>
<feature type="domain" description="Tyr recombinase" evidence="5">
    <location>
        <begin position="199"/>
        <end position="384"/>
    </location>
</feature>
<dbReference type="Proteomes" id="UP000824083">
    <property type="component" value="Unassembled WGS sequence"/>
</dbReference>